<dbReference type="OrthoDB" id="407922at2759"/>
<feature type="repeat" description="WD" evidence="6">
    <location>
        <begin position="146"/>
        <end position="187"/>
    </location>
</feature>
<organism evidence="10">
    <name type="scientific">Selaginella moellendorffii</name>
    <name type="common">Spikemoss</name>
    <dbReference type="NCBI Taxonomy" id="88036"/>
    <lineage>
        <taxon>Eukaryota</taxon>
        <taxon>Viridiplantae</taxon>
        <taxon>Streptophyta</taxon>
        <taxon>Embryophyta</taxon>
        <taxon>Tracheophyta</taxon>
        <taxon>Lycopodiopsida</taxon>
        <taxon>Selaginellales</taxon>
        <taxon>Selaginellaceae</taxon>
        <taxon>Selaginella</taxon>
    </lineage>
</organism>
<feature type="region of interest" description="Disordered" evidence="7">
    <location>
        <begin position="690"/>
        <end position="721"/>
    </location>
</feature>
<feature type="repeat" description="WD" evidence="6">
    <location>
        <begin position="639"/>
        <end position="671"/>
    </location>
</feature>
<dbReference type="Pfam" id="PF25172">
    <property type="entry name" value="Beta-prop_WDR3_2nd"/>
    <property type="match status" value="1"/>
</dbReference>
<dbReference type="FunFam" id="2.130.10.10:FF:000157">
    <property type="entry name" value="WD repeat domain 3"/>
    <property type="match status" value="1"/>
</dbReference>
<name>D8RRT6_SELML</name>
<feature type="repeat" description="WD" evidence="6">
    <location>
        <begin position="188"/>
        <end position="223"/>
    </location>
</feature>
<keyword evidence="10" id="KW-1185">Reference proteome</keyword>
<dbReference type="GO" id="GO:0034388">
    <property type="term" value="C:Pwp2p-containing subcomplex of 90S preribosome"/>
    <property type="evidence" value="ECO:0000318"/>
    <property type="project" value="GO_Central"/>
</dbReference>
<accession>D8RRT6</accession>
<dbReference type="OMA" id="MNIPLTC"/>
<evidence type="ECO:0000256" key="4">
    <source>
        <dbReference type="ARBA" id="ARBA00023242"/>
    </source>
</evidence>
<dbReference type="PROSITE" id="PS50294">
    <property type="entry name" value="WD_REPEATS_REGION"/>
    <property type="match status" value="7"/>
</dbReference>
<feature type="domain" description="Small-subunit processome Utp12" evidence="8">
    <location>
        <begin position="766"/>
        <end position="866"/>
    </location>
</feature>
<dbReference type="InterPro" id="IPR001680">
    <property type="entry name" value="WD40_rpt"/>
</dbReference>
<dbReference type="GO" id="GO:0030490">
    <property type="term" value="P:maturation of SSU-rRNA"/>
    <property type="evidence" value="ECO:0000318"/>
    <property type="project" value="GO_Central"/>
</dbReference>
<dbReference type="GO" id="GO:0032040">
    <property type="term" value="C:small-subunit processome"/>
    <property type="evidence" value="ECO:0000318"/>
    <property type="project" value="GO_Central"/>
</dbReference>
<dbReference type="InterPro" id="IPR051570">
    <property type="entry name" value="TBC1_cilium_biogenesis"/>
</dbReference>
<dbReference type="InterPro" id="IPR036322">
    <property type="entry name" value="WD40_repeat_dom_sf"/>
</dbReference>
<feature type="repeat" description="WD" evidence="6">
    <location>
        <begin position="104"/>
        <end position="136"/>
    </location>
</feature>
<evidence type="ECO:0000313" key="9">
    <source>
        <dbReference type="EMBL" id="EFJ24754.1"/>
    </source>
</evidence>
<dbReference type="InterPro" id="IPR015943">
    <property type="entry name" value="WD40/YVTN_repeat-like_dom_sf"/>
</dbReference>
<dbReference type="InterPro" id="IPR007148">
    <property type="entry name" value="SSU_processome_Utp12"/>
</dbReference>
<dbReference type="KEGG" id="smo:SELMODRAFT_99969"/>
<dbReference type="AlphaFoldDB" id="D8RRT6"/>
<gene>
    <name evidence="9" type="ORF">SELMODRAFT_99969</name>
</gene>
<dbReference type="Pfam" id="PF04003">
    <property type="entry name" value="Utp12"/>
    <property type="match status" value="1"/>
</dbReference>
<evidence type="ECO:0000313" key="10">
    <source>
        <dbReference type="Proteomes" id="UP000001514"/>
    </source>
</evidence>
<evidence type="ECO:0000256" key="7">
    <source>
        <dbReference type="SAM" id="MobiDB-lite"/>
    </source>
</evidence>
<feature type="repeat" description="WD" evidence="6">
    <location>
        <begin position="460"/>
        <end position="491"/>
    </location>
</feature>
<dbReference type="STRING" id="88036.D8RRT6"/>
<evidence type="ECO:0000256" key="3">
    <source>
        <dbReference type="ARBA" id="ARBA00022737"/>
    </source>
</evidence>
<keyword evidence="4" id="KW-0539">Nucleus</keyword>
<dbReference type="CDD" id="cd00200">
    <property type="entry name" value="WD40"/>
    <property type="match status" value="2"/>
</dbReference>
<reference evidence="9 10" key="1">
    <citation type="journal article" date="2011" name="Science">
        <title>The Selaginella genome identifies genetic changes associated with the evolution of vascular plants.</title>
        <authorList>
            <person name="Banks J.A."/>
            <person name="Nishiyama T."/>
            <person name="Hasebe M."/>
            <person name="Bowman J.L."/>
            <person name="Gribskov M."/>
            <person name="dePamphilis C."/>
            <person name="Albert V.A."/>
            <person name="Aono N."/>
            <person name="Aoyama T."/>
            <person name="Ambrose B.A."/>
            <person name="Ashton N.W."/>
            <person name="Axtell M.J."/>
            <person name="Barker E."/>
            <person name="Barker M.S."/>
            <person name="Bennetzen J.L."/>
            <person name="Bonawitz N.D."/>
            <person name="Chapple C."/>
            <person name="Cheng C."/>
            <person name="Correa L.G."/>
            <person name="Dacre M."/>
            <person name="DeBarry J."/>
            <person name="Dreyer I."/>
            <person name="Elias M."/>
            <person name="Engstrom E.M."/>
            <person name="Estelle M."/>
            <person name="Feng L."/>
            <person name="Finet C."/>
            <person name="Floyd S.K."/>
            <person name="Frommer W.B."/>
            <person name="Fujita T."/>
            <person name="Gramzow L."/>
            <person name="Gutensohn M."/>
            <person name="Harholt J."/>
            <person name="Hattori M."/>
            <person name="Heyl A."/>
            <person name="Hirai T."/>
            <person name="Hiwatashi Y."/>
            <person name="Ishikawa M."/>
            <person name="Iwata M."/>
            <person name="Karol K.G."/>
            <person name="Koehler B."/>
            <person name="Kolukisaoglu U."/>
            <person name="Kubo M."/>
            <person name="Kurata T."/>
            <person name="Lalonde S."/>
            <person name="Li K."/>
            <person name="Li Y."/>
            <person name="Litt A."/>
            <person name="Lyons E."/>
            <person name="Manning G."/>
            <person name="Maruyama T."/>
            <person name="Michael T.P."/>
            <person name="Mikami K."/>
            <person name="Miyazaki S."/>
            <person name="Morinaga S."/>
            <person name="Murata T."/>
            <person name="Mueller-Roeber B."/>
            <person name="Nelson D.R."/>
            <person name="Obara M."/>
            <person name="Oguri Y."/>
            <person name="Olmstead R.G."/>
            <person name="Onodera N."/>
            <person name="Petersen B.L."/>
            <person name="Pils B."/>
            <person name="Prigge M."/>
            <person name="Rensing S.A."/>
            <person name="Riano-Pachon D.M."/>
            <person name="Roberts A.W."/>
            <person name="Sato Y."/>
            <person name="Scheller H.V."/>
            <person name="Schulz B."/>
            <person name="Schulz C."/>
            <person name="Shakirov E.V."/>
            <person name="Shibagaki N."/>
            <person name="Shinohara N."/>
            <person name="Shippen D.E."/>
            <person name="Soerensen I."/>
            <person name="Sotooka R."/>
            <person name="Sugimoto N."/>
            <person name="Sugita M."/>
            <person name="Sumikawa N."/>
            <person name="Tanurdzic M."/>
            <person name="Theissen G."/>
            <person name="Ulvskov P."/>
            <person name="Wakazuki S."/>
            <person name="Weng J.K."/>
            <person name="Willats W.W."/>
            <person name="Wipf D."/>
            <person name="Wolf P.G."/>
            <person name="Yang L."/>
            <person name="Zimmer A.D."/>
            <person name="Zhu Q."/>
            <person name="Mitros T."/>
            <person name="Hellsten U."/>
            <person name="Loque D."/>
            <person name="Otillar R."/>
            <person name="Salamov A."/>
            <person name="Schmutz J."/>
            <person name="Shapiro H."/>
            <person name="Lindquist E."/>
            <person name="Lucas S."/>
            <person name="Rokhsar D."/>
            <person name="Grigoriev I.V."/>
        </authorList>
    </citation>
    <scope>NUCLEOTIDE SEQUENCE [LARGE SCALE GENOMIC DNA]</scope>
</reference>
<feature type="compositionally biased region" description="Basic and acidic residues" evidence="7">
    <location>
        <begin position="294"/>
        <end position="303"/>
    </location>
</feature>
<dbReference type="PROSITE" id="PS00678">
    <property type="entry name" value="WD_REPEATS_1"/>
    <property type="match status" value="2"/>
</dbReference>
<dbReference type="eggNOG" id="KOG0306">
    <property type="taxonomic scope" value="Eukaryota"/>
</dbReference>
<dbReference type="FunCoup" id="D8RRT6">
    <property type="interactions" value="4466"/>
</dbReference>
<dbReference type="Gramene" id="EFJ24754">
    <property type="protein sequence ID" value="EFJ24754"/>
    <property type="gene ID" value="SELMODRAFT_99969"/>
</dbReference>
<keyword evidence="2 6" id="KW-0853">WD repeat</keyword>
<protein>
    <recommendedName>
        <fullName evidence="8">Small-subunit processome Utp12 domain-containing protein</fullName>
    </recommendedName>
</protein>
<dbReference type="PANTHER" id="PTHR19853">
    <property type="entry name" value="WD REPEAT CONTAINING PROTEIN 3 WDR3"/>
    <property type="match status" value="1"/>
</dbReference>
<dbReference type="Gene3D" id="2.130.10.10">
    <property type="entry name" value="YVTN repeat-like/Quinoprotein amine dehydrogenase"/>
    <property type="match status" value="5"/>
</dbReference>
<dbReference type="SUPFAM" id="SSF50978">
    <property type="entry name" value="WD40 repeat-like"/>
    <property type="match status" value="2"/>
</dbReference>
<evidence type="ECO:0000259" key="8">
    <source>
        <dbReference type="Pfam" id="PF04003"/>
    </source>
</evidence>
<comment type="similarity">
    <text evidence="5">Belongs to the WD repeat WDR3/UTP12 family.</text>
</comment>
<dbReference type="InterPro" id="IPR019775">
    <property type="entry name" value="WD40_repeat_CS"/>
</dbReference>
<dbReference type="PROSITE" id="PS50082">
    <property type="entry name" value="WD_REPEATS_2"/>
    <property type="match status" value="8"/>
</dbReference>
<keyword evidence="3" id="KW-0677">Repeat</keyword>
<feature type="repeat" description="WD" evidence="6">
    <location>
        <begin position="61"/>
        <end position="103"/>
    </location>
</feature>
<dbReference type="PANTHER" id="PTHR19853:SF0">
    <property type="entry name" value="WD REPEAT-CONTAINING PROTEIN 3"/>
    <property type="match status" value="1"/>
</dbReference>
<evidence type="ECO:0000256" key="1">
    <source>
        <dbReference type="ARBA" id="ARBA00004604"/>
    </source>
</evidence>
<dbReference type="SMART" id="SM00320">
    <property type="entry name" value="WD40"/>
    <property type="match status" value="12"/>
</dbReference>
<dbReference type="InterPro" id="IPR020472">
    <property type="entry name" value="WD40_PAC1"/>
</dbReference>
<dbReference type="HOGENOM" id="CLU_005318_0_1_1"/>
<dbReference type="Pfam" id="PF25173">
    <property type="entry name" value="Beta-prop_WDR3_1st"/>
    <property type="match status" value="1"/>
</dbReference>
<evidence type="ECO:0000256" key="2">
    <source>
        <dbReference type="ARBA" id="ARBA00022574"/>
    </source>
</evidence>
<feature type="compositionally biased region" description="Basic and acidic residues" evidence="7">
    <location>
        <begin position="690"/>
        <end position="705"/>
    </location>
</feature>
<proteinExistence type="inferred from homology"/>
<dbReference type="Proteomes" id="UP000001514">
    <property type="component" value="Unassembled WGS sequence"/>
</dbReference>
<evidence type="ECO:0000256" key="5">
    <source>
        <dbReference type="ARBA" id="ARBA00038229"/>
    </source>
</evidence>
<sequence length="911" mass="101028">MVKSYLRYEECNSFGVVVSAESNLCYDSTGKLLIAGALDKLLVWNVKQGLCVHSLAPSLPESGSRPAVTAIACTPASSSLVASGYSDGSLRIWDIVKGACESTMNSHRGAVTALRYNKNGSLLATGSKDTDVIVWDTVAETGLFRLQGHRDQVTDVVFIENGNKLLTSSKDTFVRVWDIQTQACVQTIVSHRSEVWSLDVDPLERYVVTGGADMELRLFQVSSEPSSDPGKWEVLQLLGDVKKQSHDRVVTLRFNELGTLLGCQCAGKSLEVYSLHDDKEALKKAKRRKRRKREKADKTEKPENVAVTEPEDGNDFQASDYIRLLQIVRLKHKARSFAISPLHSRKEVMCTLAVSLHNNSLEVHEVQAESSAKVHSIDLPGHRSDVRSAVLTMDGTLLMTTSHNAVKIWNPTTGSCLRTMEAGYGLCGLFGPGNHHAIVGTKTGALEIFDVRSGDRVRAVEAHSGAVWSVSALPNGEGFVTGSADNDVKFWRFDLVQADDKAFKQLTIENVRTLRMAEDVLAVRVSPDGKYLAVALLDSTVKIFFTDSLKFYLSLYGHKLPVLCIDISSDGALLASGSADKNMKIWGMDFGDCHKSLFAHHDSVMALKFVPNTHYIFSVGKDRVVNYWDADKFQHLLRLEGHHAEIWCLAVSFYGDFIITGSHDRSIRRWERTEEPFFIEEEREKQLEARFDSELDDSRAPRQEAPEEGASGLAGRKTQDTVSAADSIIDALDLAEEERKKILEHKEAGEKTKFQPNVMMLGLSPSAYVLRAVASVRPSDLEQAFLMLPFSDALKLLEYVKQWIPDGSQVEIVGRVATMLLRIHHEQLIATPSARAIVTSVQEIHGSVRSFKNVLGRNIAAMSYVQDLLALSSNALFKDAGAKLSEIRKKLSSFPEKQEGHNKKKKRQKLQ</sequence>
<dbReference type="InParanoid" id="D8RRT6"/>
<feature type="repeat" description="WD" evidence="6">
    <location>
        <begin position="555"/>
        <end position="596"/>
    </location>
</feature>
<dbReference type="GO" id="GO:0030515">
    <property type="term" value="F:snoRNA binding"/>
    <property type="evidence" value="ECO:0000318"/>
    <property type="project" value="GO_Central"/>
</dbReference>
<dbReference type="PRINTS" id="PR00320">
    <property type="entry name" value="GPROTEINBRPT"/>
</dbReference>
<evidence type="ECO:0000256" key="6">
    <source>
        <dbReference type="PROSITE-ProRule" id="PRU00221"/>
    </source>
</evidence>
<feature type="repeat" description="WD" evidence="6">
    <location>
        <begin position="597"/>
        <end position="638"/>
    </location>
</feature>
<dbReference type="EMBL" id="GL377588">
    <property type="protein sequence ID" value="EFJ24754.1"/>
    <property type="molecule type" value="Genomic_DNA"/>
</dbReference>
<comment type="subcellular location">
    <subcellularLocation>
        <location evidence="1">Nucleus</location>
        <location evidence="1">Nucleolus</location>
    </subcellularLocation>
</comment>
<dbReference type="FunFam" id="2.130.10.10:FF:000178">
    <property type="entry name" value="WD repeat domain 3"/>
    <property type="match status" value="1"/>
</dbReference>
<feature type="region of interest" description="Disordered" evidence="7">
    <location>
        <begin position="285"/>
        <end position="312"/>
    </location>
</feature>